<feature type="region of interest" description="Disordered" evidence="1">
    <location>
        <begin position="354"/>
        <end position="373"/>
    </location>
</feature>
<sequence length="373" mass="40560">MALLCEYEQERLRNIARNQARMQQLLGGLPLKAPPPALAAKQHEKQNPSSKKKLPVKRKTTEDGAAEGAEASHWVRRSTRNIPPPPSLQASAGTHNASATTRDLPPPPPADAFVSVDTWRRTHGSSHGGKSASAAVKADTAAGTSTKELVASVEELCSTFLGRRVDRACRADDDDDDDDKPPLPPKAHASACVFAPAAMAKQPDNPHAYVPRFNKYSGVQEWSNAVALYVNAVPKDEESVHTCLASSASSTYGGYHNLFARQGRRMRWYAPKGQDEDSPVVRRLIGSGEGDGSTRVLLFLRRETEPYVFCGRVSCTSVLPGSAPVQLEWTLLDFDVLRLQDDYVRLMGAEMVRDDDDDDDDDDVAAAAAAEDL</sequence>
<dbReference type="Proteomes" id="UP000660262">
    <property type="component" value="Unassembled WGS sequence"/>
</dbReference>
<organism evidence="2 3">
    <name type="scientific">Pycnococcus provasolii</name>
    <dbReference type="NCBI Taxonomy" id="41880"/>
    <lineage>
        <taxon>Eukaryota</taxon>
        <taxon>Viridiplantae</taxon>
        <taxon>Chlorophyta</taxon>
        <taxon>Pseudoscourfieldiophyceae</taxon>
        <taxon>Pseudoscourfieldiales</taxon>
        <taxon>Pycnococcaceae</taxon>
        <taxon>Pycnococcus</taxon>
    </lineage>
</organism>
<gene>
    <name evidence="2" type="ORF">PPROV_000477100</name>
</gene>
<evidence type="ECO:0000256" key="1">
    <source>
        <dbReference type="SAM" id="MobiDB-lite"/>
    </source>
</evidence>
<feature type="compositionally biased region" description="Polar residues" evidence="1">
    <location>
        <begin position="88"/>
        <end position="101"/>
    </location>
</feature>
<proteinExistence type="predicted"/>
<evidence type="ECO:0000313" key="3">
    <source>
        <dbReference type="Proteomes" id="UP000660262"/>
    </source>
</evidence>
<dbReference type="OrthoDB" id="496922at2759"/>
<name>A0A830HFZ2_9CHLO</name>
<dbReference type="AlphaFoldDB" id="A0A830HFZ2"/>
<accession>A0A830HFZ2</accession>
<comment type="caution">
    <text evidence="2">The sequence shown here is derived from an EMBL/GenBank/DDBJ whole genome shotgun (WGS) entry which is preliminary data.</text>
</comment>
<reference evidence="2" key="1">
    <citation type="submission" date="2020-10" db="EMBL/GenBank/DDBJ databases">
        <title>Unveiling of a novel bifunctional photoreceptor, Dualchrome1, isolated from a cosmopolitan green alga.</title>
        <authorList>
            <person name="Suzuki S."/>
            <person name="Kawachi M."/>
        </authorList>
    </citation>
    <scope>NUCLEOTIDE SEQUENCE</scope>
    <source>
        <strain evidence="2">NIES 2893</strain>
    </source>
</reference>
<dbReference type="EMBL" id="BNJQ01000011">
    <property type="protein sequence ID" value="GHP06024.1"/>
    <property type="molecule type" value="Genomic_DNA"/>
</dbReference>
<evidence type="ECO:0000313" key="2">
    <source>
        <dbReference type="EMBL" id="GHP06024.1"/>
    </source>
</evidence>
<feature type="region of interest" description="Disordered" evidence="1">
    <location>
        <begin position="26"/>
        <end position="114"/>
    </location>
</feature>
<protein>
    <submittedName>
        <fullName evidence="2">Uncharacterized protein</fullName>
    </submittedName>
</protein>
<keyword evidence="3" id="KW-1185">Reference proteome</keyword>
<feature type="compositionally biased region" description="Acidic residues" evidence="1">
    <location>
        <begin position="354"/>
        <end position="364"/>
    </location>
</feature>